<keyword evidence="1" id="KW-0560">Oxidoreductase</keyword>
<dbReference type="InterPro" id="IPR036188">
    <property type="entry name" value="FAD/NAD-bd_sf"/>
</dbReference>
<dbReference type="InterPro" id="IPR002938">
    <property type="entry name" value="FAD-bd"/>
</dbReference>
<comment type="caution">
    <text evidence="4">The sequence shown here is derived from an EMBL/GenBank/DDBJ whole genome shotgun (WGS) entry which is preliminary data.</text>
</comment>
<evidence type="ECO:0000313" key="4">
    <source>
        <dbReference type="EMBL" id="MCH6166933.1"/>
    </source>
</evidence>
<reference evidence="4 5" key="1">
    <citation type="submission" date="2022-03" db="EMBL/GenBank/DDBJ databases">
        <title>Pseudonocardia alaer sp. nov., a novel actinomycete isolated from reed forest soil.</title>
        <authorList>
            <person name="Wang L."/>
        </authorList>
    </citation>
    <scope>NUCLEOTIDE SEQUENCE [LARGE SCALE GENOMIC DNA]</scope>
    <source>
        <strain evidence="4 5">Y-16303</strain>
    </source>
</reference>
<evidence type="ECO:0000256" key="1">
    <source>
        <dbReference type="ARBA" id="ARBA00023002"/>
    </source>
</evidence>
<organism evidence="4 5">
    <name type="scientific">Pseudonocardia alaniniphila</name>
    <dbReference type="NCBI Taxonomy" id="75291"/>
    <lineage>
        <taxon>Bacteria</taxon>
        <taxon>Bacillati</taxon>
        <taxon>Actinomycetota</taxon>
        <taxon>Actinomycetes</taxon>
        <taxon>Pseudonocardiales</taxon>
        <taxon>Pseudonocardiaceae</taxon>
        <taxon>Pseudonocardia</taxon>
    </lineage>
</organism>
<dbReference type="PANTHER" id="PTHR13789">
    <property type="entry name" value="MONOOXYGENASE"/>
    <property type="match status" value="1"/>
</dbReference>
<evidence type="ECO:0000313" key="5">
    <source>
        <dbReference type="Proteomes" id="UP001299970"/>
    </source>
</evidence>
<keyword evidence="5" id="KW-1185">Reference proteome</keyword>
<dbReference type="PRINTS" id="PR00420">
    <property type="entry name" value="RNGMNOXGNASE"/>
</dbReference>
<accession>A0ABS9TET4</accession>
<evidence type="ECO:0000259" key="3">
    <source>
        <dbReference type="Pfam" id="PF01494"/>
    </source>
</evidence>
<dbReference type="Proteomes" id="UP001299970">
    <property type="component" value="Unassembled WGS sequence"/>
</dbReference>
<protein>
    <submittedName>
        <fullName evidence="4">FAD-dependent monooxygenase</fullName>
    </submittedName>
</protein>
<sequence>MTDVRTALVIGGGIAGPVAAMALHKAGIEATVHEAYPSTADGIGGTIAIAPNGRAALEAIDAQEALLAHAHPMSTTVMTFGAKRLALPSLAGVPPLQVVRRAELYRSLHAMARARGIRIVHGSRLVDAEQTASGVLARFADGSTATADVLIGADGVHSTVRKLIDPNAPGPNYTGMLGFEGFADVEVPARPGTMTFAFGRRAYYLYWPQPGGGTVWGANLPQERPMSLAEARKVPAEEWLRILRETYADDDPGGELARRTSADRLQAVGSLHIMPSVPHWYRGRMVLVGDSVHAPSNSSGQGASLSIESAVEVARCLRDLPDVPSAFATYEGLRRRRVEKVASRAAKINHAKTPGPVARAVMPVLMPILTKVAMNPEKTMGPEQRFRIDWDATIVPATAPVRAAG</sequence>
<dbReference type="Gene3D" id="3.50.50.60">
    <property type="entry name" value="FAD/NAD(P)-binding domain"/>
    <property type="match status" value="1"/>
</dbReference>
<dbReference type="SUPFAM" id="SSF51905">
    <property type="entry name" value="FAD/NAD(P)-binding domain"/>
    <property type="match status" value="1"/>
</dbReference>
<dbReference type="EMBL" id="JAKXMK010000011">
    <property type="protein sequence ID" value="MCH6166933.1"/>
    <property type="molecule type" value="Genomic_DNA"/>
</dbReference>
<keyword evidence="2 4" id="KW-0503">Monooxygenase</keyword>
<proteinExistence type="predicted"/>
<dbReference type="Pfam" id="PF01494">
    <property type="entry name" value="FAD_binding_3"/>
    <property type="match status" value="1"/>
</dbReference>
<feature type="domain" description="FAD-binding" evidence="3">
    <location>
        <begin position="7"/>
        <end position="344"/>
    </location>
</feature>
<dbReference type="GO" id="GO:0004497">
    <property type="term" value="F:monooxygenase activity"/>
    <property type="evidence" value="ECO:0007669"/>
    <property type="project" value="UniProtKB-KW"/>
</dbReference>
<name>A0ABS9TET4_9PSEU</name>
<dbReference type="RefSeq" id="WP_241036971.1">
    <property type="nucleotide sequence ID" value="NZ_BAAAJF010000036.1"/>
</dbReference>
<evidence type="ECO:0000256" key="2">
    <source>
        <dbReference type="ARBA" id="ARBA00023033"/>
    </source>
</evidence>
<dbReference type="PANTHER" id="PTHR13789:SF309">
    <property type="entry name" value="PUTATIVE (AFU_ORTHOLOGUE AFUA_6G14510)-RELATED"/>
    <property type="match status" value="1"/>
</dbReference>
<gene>
    <name evidence="4" type="ORF">MMF94_14690</name>
</gene>
<dbReference type="InterPro" id="IPR050493">
    <property type="entry name" value="FAD-dep_Monooxygenase_BioMet"/>
</dbReference>